<dbReference type="PANTHER" id="PTHR31286">
    <property type="entry name" value="GLYCINE-RICH CELL WALL STRUCTURAL PROTEIN 1.8-LIKE"/>
    <property type="match status" value="1"/>
</dbReference>
<gene>
    <name evidence="1" type="ORF">Gogos_000825</name>
</gene>
<proteinExistence type="predicted"/>
<name>A0A7J9CUA7_GOSGO</name>
<dbReference type="InterPro" id="IPR040256">
    <property type="entry name" value="At4g02000-like"/>
</dbReference>
<accession>A0A7J9CUA7</accession>
<dbReference type="Proteomes" id="UP000593579">
    <property type="component" value="Unassembled WGS sequence"/>
</dbReference>
<evidence type="ECO:0008006" key="3">
    <source>
        <dbReference type="Google" id="ProtNLM"/>
    </source>
</evidence>
<feature type="non-terminal residue" evidence="1">
    <location>
        <position position="450"/>
    </location>
</feature>
<dbReference type="OrthoDB" id="10502579at2759"/>
<organism evidence="1 2">
    <name type="scientific">Gossypium gossypioides</name>
    <name type="common">Mexican cotton</name>
    <name type="synonym">Selera gossypioides</name>
    <dbReference type="NCBI Taxonomy" id="34282"/>
    <lineage>
        <taxon>Eukaryota</taxon>
        <taxon>Viridiplantae</taxon>
        <taxon>Streptophyta</taxon>
        <taxon>Embryophyta</taxon>
        <taxon>Tracheophyta</taxon>
        <taxon>Spermatophyta</taxon>
        <taxon>Magnoliopsida</taxon>
        <taxon>eudicotyledons</taxon>
        <taxon>Gunneridae</taxon>
        <taxon>Pentapetalae</taxon>
        <taxon>rosids</taxon>
        <taxon>malvids</taxon>
        <taxon>Malvales</taxon>
        <taxon>Malvaceae</taxon>
        <taxon>Malvoideae</taxon>
        <taxon>Gossypium</taxon>
    </lineage>
</organism>
<protein>
    <recommendedName>
        <fullName evidence="3">DUF4283 domain-containing protein</fullName>
    </recommendedName>
</protein>
<dbReference type="EMBL" id="JABEZY010000013">
    <property type="protein sequence ID" value="MBA0751938.1"/>
    <property type="molecule type" value="Genomic_DNA"/>
</dbReference>
<evidence type="ECO:0000313" key="1">
    <source>
        <dbReference type="EMBL" id="MBA0751938.1"/>
    </source>
</evidence>
<comment type="caution">
    <text evidence="1">The sequence shown here is derived from an EMBL/GenBank/DDBJ whole genome shotgun (WGS) entry which is preliminary data.</text>
</comment>
<sequence length="450" mass="50059">MEISLNSSDNISLLEIKDGDGSRTYVDRNTKKVHFKEENGEEITDMLVESGPSPILSWKDKLLGNKSGASNKLGLDNSGAGADEDLEFLEGDIYRSIVNGIPAIDFSKRIQQILFKEMEHMSTNDYVKVPSQSPWLIYGQYLTVQPWTKELNPLQPYPSMVMAWIRLLGLPGSLYKMKIIEEIGETIGKVVWLDFNTDSRIRGRFARMAYEALPTIYFTCKKYRHTKELCAAPQSDSVVRKDQKGTTLTKAVSGGESAIYGPWMVVKRKVRRNSRNNNVKKIDFMEKGKSGSRFDALVNMEVLVDLKDKLNKKDTQKLAGFKNKLKVGENVGQQGFKTWGNPEVMRIEQSEGDRISDQGDGLLNPQRRNPKVKALAGQTPIEPTFDIGIVGSTTLKAIMDLSISTGAKIFKASTNHSNSTPMTISCFNLIFVGKEVSEDGGPALSTKPAS</sequence>
<evidence type="ECO:0000313" key="2">
    <source>
        <dbReference type="Proteomes" id="UP000593579"/>
    </source>
</evidence>
<reference evidence="1 2" key="1">
    <citation type="journal article" date="2019" name="Genome Biol. Evol.">
        <title>Insights into the evolution of the New World diploid cottons (Gossypium, subgenus Houzingenia) based on genome sequencing.</title>
        <authorList>
            <person name="Grover C.E."/>
            <person name="Arick M.A. 2nd"/>
            <person name="Thrash A."/>
            <person name="Conover J.L."/>
            <person name="Sanders W.S."/>
            <person name="Peterson D.G."/>
            <person name="Frelichowski J.E."/>
            <person name="Scheffler J.A."/>
            <person name="Scheffler B.E."/>
            <person name="Wendel J.F."/>
        </authorList>
    </citation>
    <scope>NUCLEOTIDE SEQUENCE [LARGE SCALE GENOMIC DNA]</scope>
    <source>
        <strain evidence="1">5</strain>
        <tissue evidence="1">Leaf</tissue>
    </source>
</reference>
<dbReference type="PANTHER" id="PTHR31286:SF173">
    <property type="entry name" value="DUF4283 DOMAIN-CONTAINING PROTEIN"/>
    <property type="match status" value="1"/>
</dbReference>
<keyword evidence="2" id="KW-1185">Reference proteome</keyword>
<dbReference type="AlphaFoldDB" id="A0A7J9CUA7"/>